<dbReference type="Proteomes" id="UP001178508">
    <property type="component" value="Chromosome 5"/>
</dbReference>
<reference evidence="1" key="1">
    <citation type="submission" date="2023-08" db="EMBL/GenBank/DDBJ databases">
        <authorList>
            <person name="Alioto T."/>
            <person name="Alioto T."/>
            <person name="Gomez Garrido J."/>
        </authorList>
    </citation>
    <scope>NUCLEOTIDE SEQUENCE</scope>
</reference>
<dbReference type="AlphaFoldDB" id="A0AAV1F4V6"/>
<proteinExistence type="predicted"/>
<gene>
    <name evidence="1" type="ORF">XNOV1_A034111</name>
</gene>
<accession>A0AAV1F4V6</accession>
<protein>
    <submittedName>
        <fullName evidence="1">Uncharacterized protein</fullName>
    </submittedName>
</protein>
<dbReference type="EMBL" id="OY660868">
    <property type="protein sequence ID" value="CAJ1056005.1"/>
    <property type="molecule type" value="Genomic_DNA"/>
</dbReference>
<evidence type="ECO:0000313" key="1">
    <source>
        <dbReference type="EMBL" id="CAJ1056005.1"/>
    </source>
</evidence>
<organism evidence="1 2">
    <name type="scientific">Xyrichtys novacula</name>
    <name type="common">Pearly razorfish</name>
    <name type="synonym">Hemipteronotus novacula</name>
    <dbReference type="NCBI Taxonomy" id="13765"/>
    <lineage>
        <taxon>Eukaryota</taxon>
        <taxon>Metazoa</taxon>
        <taxon>Chordata</taxon>
        <taxon>Craniata</taxon>
        <taxon>Vertebrata</taxon>
        <taxon>Euteleostomi</taxon>
        <taxon>Actinopterygii</taxon>
        <taxon>Neopterygii</taxon>
        <taxon>Teleostei</taxon>
        <taxon>Neoteleostei</taxon>
        <taxon>Acanthomorphata</taxon>
        <taxon>Eupercaria</taxon>
        <taxon>Labriformes</taxon>
        <taxon>Labridae</taxon>
        <taxon>Xyrichtys</taxon>
    </lineage>
</organism>
<name>A0AAV1F4V6_XYRNO</name>
<evidence type="ECO:0000313" key="2">
    <source>
        <dbReference type="Proteomes" id="UP001178508"/>
    </source>
</evidence>
<sequence length="83" mass="9371">MPGQTLQKWIRCQRKSLEFLLSTLKIRKCHIEASKEVPDLKLAHWTPSSPQGKAKKSLDSQLTTSLNQKVIGCNLSSLRDPKV</sequence>
<keyword evidence="2" id="KW-1185">Reference proteome</keyword>